<evidence type="ECO:0000313" key="6">
    <source>
        <dbReference type="EMBL" id="AQS52895.1"/>
    </source>
</evidence>
<dbReference type="HAMAP" id="MF_01553">
    <property type="entry name" value="RNApol_bact_RpoY"/>
    <property type="match status" value="1"/>
</dbReference>
<dbReference type="EMBL" id="CP019728">
    <property type="protein sequence ID" value="AQS52895.1"/>
    <property type="molecule type" value="Genomic_DNA"/>
</dbReference>
<dbReference type="KEGG" id="jda:BW727_100502"/>
<evidence type="ECO:0000256" key="2">
    <source>
        <dbReference type="ARBA" id="ARBA00022679"/>
    </source>
</evidence>
<keyword evidence="2 5" id="KW-0808">Transferase</keyword>
<reference evidence="6 7" key="1">
    <citation type="journal article" date="2014" name="Int. J. Syst. Evol. Microbiol.">
        <title>Jeotgalibaca dankookensis gen. nov., sp. nov., a member of the family Carnobacteriaceae, isolated from seujeot (Korean traditional food).</title>
        <authorList>
            <person name="Lee D.G."/>
            <person name="Trujillo M.E."/>
            <person name="Kang H."/>
            <person name="Ahn T.Y."/>
        </authorList>
    </citation>
    <scope>NUCLEOTIDE SEQUENCE [LARGE SCALE GENOMIC DNA]</scope>
    <source>
        <strain evidence="6 7">EX-07</strain>
    </source>
</reference>
<dbReference type="GO" id="GO:0003899">
    <property type="term" value="F:DNA-directed RNA polymerase activity"/>
    <property type="evidence" value="ECO:0007669"/>
    <property type="project" value="UniProtKB-UniRule"/>
</dbReference>
<protein>
    <recommendedName>
        <fullName evidence="5">DNA-directed RNA polymerase subunit epsilon</fullName>
        <shortName evidence="5">RNAP epsilon subunit</shortName>
        <ecNumber evidence="5">2.7.7.6</ecNumber>
    </recommendedName>
    <alternativeName>
        <fullName evidence="5">RNA polymerase epsilon subunit</fullName>
    </alternativeName>
    <alternativeName>
        <fullName evidence="5">Transcriptase subunit epsilon</fullName>
    </alternativeName>
</protein>
<organism evidence="6 7">
    <name type="scientific">Jeotgalibaca dankookensis</name>
    <dbReference type="NCBI Taxonomy" id="708126"/>
    <lineage>
        <taxon>Bacteria</taxon>
        <taxon>Bacillati</taxon>
        <taxon>Bacillota</taxon>
        <taxon>Bacilli</taxon>
        <taxon>Lactobacillales</taxon>
        <taxon>Carnobacteriaceae</taxon>
        <taxon>Jeotgalibaca</taxon>
    </lineage>
</organism>
<evidence type="ECO:0000256" key="5">
    <source>
        <dbReference type="HAMAP-Rule" id="MF_01553"/>
    </source>
</evidence>
<dbReference type="OrthoDB" id="2147503at2"/>
<comment type="similarity">
    <text evidence="5">Belongs to the RNA polymerase subunit epsilon family.</text>
</comment>
<keyword evidence="1 5" id="KW-0240">DNA-directed RNA polymerase</keyword>
<accession>A0A1S6IMX2</accession>
<keyword evidence="4 5" id="KW-0804">Transcription</keyword>
<name>A0A1S6IMX2_9LACT</name>
<dbReference type="RefSeq" id="WP_062467666.1">
    <property type="nucleotide sequence ID" value="NZ_BBYN01000001.1"/>
</dbReference>
<gene>
    <name evidence="5" type="primary">rpoY</name>
    <name evidence="6" type="ORF">BW727_100502</name>
</gene>
<dbReference type="NCBIfam" id="NF010188">
    <property type="entry name" value="PRK13667.1"/>
    <property type="match status" value="1"/>
</dbReference>
<keyword evidence="3 5" id="KW-0548">Nucleotidyltransferase</keyword>
<proteinExistence type="inferred from homology"/>
<evidence type="ECO:0000313" key="7">
    <source>
        <dbReference type="Proteomes" id="UP000188993"/>
    </source>
</evidence>
<comment type="subunit">
    <text evidence="5">RNAP is composed of a core of 2 alpha, a beta and a beta' subunit. The core is associated with a delta subunit, and at least one of epsilon or omega. When a sigma factor is associated with the core the holoenzyme is formed, which can initiate transcription.</text>
</comment>
<comment type="function">
    <text evidence="5">A non-essential component of RNA polymerase (RNAP).</text>
</comment>
<dbReference type="GO" id="GO:0006351">
    <property type="term" value="P:DNA-templated transcription"/>
    <property type="evidence" value="ECO:0007669"/>
    <property type="project" value="UniProtKB-UniRule"/>
</dbReference>
<dbReference type="InterPro" id="IPR009907">
    <property type="entry name" value="RpoY"/>
</dbReference>
<dbReference type="AlphaFoldDB" id="A0A1S6IMX2"/>
<dbReference type="Pfam" id="PF07288">
    <property type="entry name" value="RpoY"/>
    <property type="match status" value="1"/>
</dbReference>
<dbReference type="Gene3D" id="3.10.20.730">
    <property type="entry name" value="RNAP, epsilon subunit-like"/>
    <property type="match status" value="1"/>
</dbReference>
<evidence type="ECO:0000256" key="4">
    <source>
        <dbReference type="ARBA" id="ARBA00023163"/>
    </source>
</evidence>
<comment type="catalytic activity">
    <reaction evidence="5">
        <text>RNA(n) + a ribonucleoside 5'-triphosphate = RNA(n+1) + diphosphate</text>
        <dbReference type="Rhea" id="RHEA:21248"/>
        <dbReference type="Rhea" id="RHEA-COMP:14527"/>
        <dbReference type="Rhea" id="RHEA-COMP:17342"/>
        <dbReference type="ChEBI" id="CHEBI:33019"/>
        <dbReference type="ChEBI" id="CHEBI:61557"/>
        <dbReference type="ChEBI" id="CHEBI:140395"/>
        <dbReference type="EC" id="2.7.7.6"/>
    </reaction>
</comment>
<evidence type="ECO:0000256" key="3">
    <source>
        <dbReference type="ARBA" id="ARBA00022695"/>
    </source>
</evidence>
<evidence type="ECO:0000256" key="1">
    <source>
        <dbReference type="ARBA" id="ARBA00022478"/>
    </source>
</evidence>
<keyword evidence="7" id="KW-1185">Reference proteome</keyword>
<dbReference type="Proteomes" id="UP000188993">
    <property type="component" value="Chromosome"/>
</dbReference>
<dbReference type="STRING" id="708126.BW727_100502"/>
<sequence length="72" mass="8617">MIFKVTYQANMLDVPTRETTMSLYVEAENEIEARKKLDRNTPYNIEFIQPLQGKHLEYEQNKPDFEITEFSE</sequence>
<dbReference type="GO" id="GO:0003677">
    <property type="term" value="F:DNA binding"/>
    <property type="evidence" value="ECO:0007669"/>
    <property type="project" value="UniProtKB-UniRule"/>
</dbReference>
<dbReference type="EC" id="2.7.7.6" evidence="5"/>
<dbReference type="GO" id="GO:0000428">
    <property type="term" value="C:DNA-directed RNA polymerase complex"/>
    <property type="evidence" value="ECO:0007669"/>
    <property type="project" value="UniProtKB-KW"/>
</dbReference>